<evidence type="ECO:0008006" key="3">
    <source>
        <dbReference type="Google" id="ProtNLM"/>
    </source>
</evidence>
<organism evidence="1 2">
    <name type="scientific">Parachaetomium inaequale</name>
    <dbReference type="NCBI Taxonomy" id="2588326"/>
    <lineage>
        <taxon>Eukaryota</taxon>
        <taxon>Fungi</taxon>
        <taxon>Dikarya</taxon>
        <taxon>Ascomycota</taxon>
        <taxon>Pezizomycotina</taxon>
        <taxon>Sordariomycetes</taxon>
        <taxon>Sordariomycetidae</taxon>
        <taxon>Sordariales</taxon>
        <taxon>Chaetomiaceae</taxon>
        <taxon>Parachaetomium</taxon>
    </lineage>
</organism>
<protein>
    <recommendedName>
        <fullName evidence="3">F-box domain-containing protein</fullName>
    </recommendedName>
</protein>
<sequence>MEVVFAVRASSRRLVLRDPIPSPLKRPANGMGRIKPSLPPPHPPAAFLQLPADIVLYLCQEHLPPASAVALSLICKALFNLVFPRARLGLDMNALERQDLQLVLEKDLGHAWWYCHYCSLLHPISTQGPTSGTRDSYSWMVGWDSSHPYHNRRWLEGSSFSVDYQSVRLAMNRHFRGPLKGLPLESFNVEASSTTLTPWQRKWLPWQERWSARVVQDELFLSATRTLSGAGWTDDSLRAAFDHEWRQICGHVRTSGPAFYSMNTLLRPSPTVFTPYHDLIESCRRCLTDFAITVEQRLEDVKEGCVEEQPTAFWLISITSYQRLGSGRSPMDIQWEAFGNAMTASANRMQRDMSAYPPGAVKAMWESHEPEH</sequence>
<comment type="caution">
    <text evidence="1">The sequence shown here is derived from an EMBL/GenBank/DDBJ whole genome shotgun (WGS) entry which is preliminary data.</text>
</comment>
<dbReference type="Proteomes" id="UP001303115">
    <property type="component" value="Unassembled WGS sequence"/>
</dbReference>
<gene>
    <name evidence="1" type="ORF">C8A01DRAFT_43564</name>
</gene>
<reference evidence="2" key="1">
    <citation type="journal article" date="2023" name="Mol. Phylogenet. Evol.">
        <title>Genome-scale phylogeny and comparative genomics of the fungal order Sordariales.</title>
        <authorList>
            <person name="Hensen N."/>
            <person name="Bonometti L."/>
            <person name="Westerberg I."/>
            <person name="Brannstrom I.O."/>
            <person name="Guillou S."/>
            <person name="Cros-Aarteil S."/>
            <person name="Calhoun S."/>
            <person name="Haridas S."/>
            <person name="Kuo A."/>
            <person name="Mondo S."/>
            <person name="Pangilinan J."/>
            <person name="Riley R."/>
            <person name="LaButti K."/>
            <person name="Andreopoulos B."/>
            <person name="Lipzen A."/>
            <person name="Chen C."/>
            <person name="Yan M."/>
            <person name="Daum C."/>
            <person name="Ng V."/>
            <person name="Clum A."/>
            <person name="Steindorff A."/>
            <person name="Ohm R.A."/>
            <person name="Martin F."/>
            <person name="Silar P."/>
            <person name="Natvig D.O."/>
            <person name="Lalanne C."/>
            <person name="Gautier V."/>
            <person name="Ament-Velasquez S.L."/>
            <person name="Kruys A."/>
            <person name="Hutchinson M.I."/>
            <person name="Powell A.J."/>
            <person name="Barry K."/>
            <person name="Miller A.N."/>
            <person name="Grigoriev I.V."/>
            <person name="Debuchy R."/>
            <person name="Gladieux P."/>
            <person name="Hiltunen Thoren M."/>
            <person name="Johannesson H."/>
        </authorList>
    </citation>
    <scope>NUCLEOTIDE SEQUENCE [LARGE SCALE GENOMIC DNA]</scope>
    <source>
        <strain evidence="2">CBS 284.82</strain>
    </source>
</reference>
<evidence type="ECO:0000313" key="2">
    <source>
        <dbReference type="Proteomes" id="UP001303115"/>
    </source>
</evidence>
<dbReference type="AlphaFoldDB" id="A0AAN6PLW5"/>
<keyword evidence="2" id="KW-1185">Reference proteome</keyword>
<accession>A0AAN6PLW5</accession>
<name>A0AAN6PLW5_9PEZI</name>
<dbReference type="EMBL" id="MU854327">
    <property type="protein sequence ID" value="KAK4043434.1"/>
    <property type="molecule type" value="Genomic_DNA"/>
</dbReference>
<evidence type="ECO:0000313" key="1">
    <source>
        <dbReference type="EMBL" id="KAK4043434.1"/>
    </source>
</evidence>
<proteinExistence type="predicted"/>